<accession>A0ABW2ZVT8</accession>
<keyword evidence="3" id="KW-1185">Reference proteome</keyword>
<evidence type="ECO:0000313" key="2">
    <source>
        <dbReference type="EMBL" id="MFD0782766.1"/>
    </source>
</evidence>
<evidence type="ECO:0008006" key="4">
    <source>
        <dbReference type="Google" id="ProtNLM"/>
    </source>
</evidence>
<evidence type="ECO:0000313" key="3">
    <source>
        <dbReference type="Proteomes" id="UP001597053"/>
    </source>
</evidence>
<evidence type="ECO:0000256" key="1">
    <source>
        <dbReference type="SAM" id="SignalP"/>
    </source>
</evidence>
<comment type="caution">
    <text evidence="2">The sequence shown here is derived from an EMBL/GenBank/DDBJ whole genome shotgun (WGS) entry which is preliminary data.</text>
</comment>
<name>A0ABW2ZVT8_9ACTN</name>
<dbReference type="EMBL" id="JBHTHM010000041">
    <property type="protein sequence ID" value="MFD0782766.1"/>
    <property type="molecule type" value="Genomic_DNA"/>
</dbReference>
<feature type="signal peptide" evidence="1">
    <location>
        <begin position="1"/>
        <end position="32"/>
    </location>
</feature>
<organism evidence="2 3">
    <name type="scientific">Micromonospora azadirachtae</name>
    <dbReference type="NCBI Taxonomy" id="1970735"/>
    <lineage>
        <taxon>Bacteria</taxon>
        <taxon>Bacillati</taxon>
        <taxon>Actinomycetota</taxon>
        <taxon>Actinomycetes</taxon>
        <taxon>Micromonosporales</taxon>
        <taxon>Micromonosporaceae</taxon>
        <taxon>Micromonospora</taxon>
    </lineage>
</organism>
<feature type="chain" id="PRO_5045575477" description="EF-hand domain-containing protein" evidence="1">
    <location>
        <begin position="33"/>
        <end position="152"/>
    </location>
</feature>
<sequence length="152" mass="15407">MQNVRVRTLRVFGAAAAVTAAAVLGLAGQASAGVSGPAFYADGALYRTVGTPTDLSRTGAPDHAWDILYSFGDAQLKVAEAAPGDTGYNGGRWQIHELAFPAGYAAAVTNGDLDGDGVLASATEVRAAMTAGSAVDTGVVKQFECPAIPLHN</sequence>
<protein>
    <recommendedName>
        <fullName evidence="4">EF-hand domain-containing protein</fullName>
    </recommendedName>
</protein>
<proteinExistence type="predicted"/>
<gene>
    <name evidence="2" type="ORF">ACFQZ8_02320</name>
</gene>
<reference evidence="3" key="1">
    <citation type="journal article" date="2019" name="Int. J. Syst. Evol. Microbiol.">
        <title>The Global Catalogue of Microorganisms (GCM) 10K type strain sequencing project: providing services to taxonomists for standard genome sequencing and annotation.</title>
        <authorList>
            <consortium name="The Broad Institute Genomics Platform"/>
            <consortium name="The Broad Institute Genome Sequencing Center for Infectious Disease"/>
            <person name="Wu L."/>
            <person name="Ma J."/>
        </authorList>
    </citation>
    <scope>NUCLEOTIDE SEQUENCE [LARGE SCALE GENOMIC DNA]</scope>
    <source>
        <strain evidence="3">JCM 32148</strain>
    </source>
</reference>
<keyword evidence="1" id="KW-0732">Signal</keyword>
<dbReference type="Proteomes" id="UP001597053">
    <property type="component" value="Unassembled WGS sequence"/>
</dbReference>